<dbReference type="Pfam" id="PF08840">
    <property type="entry name" value="BAAT_C"/>
    <property type="match status" value="1"/>
</dbReference>
<gene>
    <name evidence="2" type="ORF">EFY87_07025</name>
</gene>
<dbReference type="PANTHER" id="PTHR10824:SF4">
    <property type="entry name" value="ACYL-COENZYME A THIOESTERASE 1-LIKE"/>
    <property type="match status" value="1"/>
</dbReference>
<dbReference type="GO" id="GO:0047617">
    <property type="term" value="F:fatty acyl-CoA hydrolase activity"/>
    <property type="evidence" value="ECO:0007669"/>
    <property type="project" value="TreeGrafter"/>
</dbReference>
<dbReference type="InterPro" id="IPR029058">
    <property type="entry name" value="AB_hydrolase_fold"/>
</dbReference>
<comment type="caution">
    <text evidence="2">The sequence shown here is derived from an EMBL/GenBank/DDBJ whole genome shotgun (WGS) entry which is preliminary data.</text>
</comment>
<sequence length="269" mass="28550">MTRISESDLHWARGGSTGVLVLAGSSGRLDVGRADALAAAGATVLALRWFGGVGQPATPCEVPLETFTDALDLLARECDRLAIVGLSYGAEAALLVALRDPRVASVVALAPTDLVWEGAHLDDDAPPRSKWTWKGAPIPFVPVDRGWVQEARPAFAPYYERSRATADPAVIEAATIPAERYGGDLVLVAGGDDHVWPSVPAAHAIVRRRARHGLETVLVEDANAVHPIVLPGETPPDPTRPYQVGGDEDAPQRLGALAWPEIQKALLLN</sequence>
<dbReference type="GO" id="GO:0006637">
    <property type="term" value="P:acyl-CoA metabolic process"/>
    <property type="evidence" value="ECO:0007669"/>
    <property type="project" value="TreeGrafter"/>
</dbReference>
<dbReference type="EMBL" id="RJJQ01000005">
    <property type="protein sequence ID" value="RNI23182.1"/>
    <property type="molecule type" value="Genomic_DNA"/>
</dbReference>
<accession>A0A3M9MC90</accession>
<organism evidence="2 3">
    <name type="scientific">Flexivirga caeni</name>
    <dbReference type="NCBI Taxonomy" id="2294115"/>
    <lineage>
        <taxon>Bacteria</taxon>
        <taxon>Bacillati</taxon>
        <taxon>Actinomycetota</taxon>
        <taxon>Actinomycetes</taxon>
        <taxon>Micrococcales</taxon>
        <taxon>Dermacoccaceae</taxon>
        <taxon>Flexivirga</taxon>
    </lineage>
</organism>
<keyword evidence="3" id="KW-1185">Reference proteome</keyword>
<dbReference type="OrthoDB" id="4819815at2"/>
<evidence type="ECO:0000313" key="2">
    <source>
        <dbReference type="EMBL" id="RNI23182.1"/>
    </source>
</evidence>
<dbReference type="Gene3D" id="3.40.50.1820">
    <property type="entry name" value="alpha/beta hydrolase"/>
    <property type="match status" value="1"/>
</dbReference>
<dbReference type="SUPFAM" id="SSF53474">
    <property type="entry name" value="alpha/beta-Hydrolases"/>
    <property type="match status" value="1"/>
</dbReference>
<feature type="domain" description="BAAT/Acyl-CoA thioester hydrolase C-terminal" evidence="1">
    <location>
        <begin position="62"/>
        <end position="217"/>
    </location>
</feature>
<dbReference type="PANTHER" id="PTHR10824">
    <property type="entry name" value="ACYL-COENZYME A THIOESTERASE-RELATED"/>
    <property type="match status" value="1"/>
</dbReference>
<dbReference type="RefSeq" id="WP_123270763.1">
    <property type="nucleotide sequence ID" value="NZ_RJJQ01000005.1"/>
</dbReference>
<dbReference type="AlphaFoldDB" id="A0A3M9MC90"/>
<reference evidence="2 3" key="1">
    <citation type="submission" date="2018-11" db="EMBL/GenBank/DDBJ databases">
        <title>Draft genome of Simplicispira Flexivirga sp. BO-16.</title>
        <authorList>
            <person name="Im W.T."/>
        </authorList>
    </citation>
    <scope>NUCLEOTIDE SEQUENCE [LARGE SCALE GENOMIC DNA]</scope>
    <source>
        <strain evidence="2 3">BO-16</strain>
    </source>
</reference>
<evidence type="ECO:0000313" key="3">
    <source>
        <dbReference type="Proteomes" id="UP000271678"/>
    </source>
</evidence>
<dbReference type="InterPro" id="IPR014940">
    <property type="entry name" value="BAAT_C"/>
</dbReference>
<dbReference type="GO" id="GO:0006631">
    <property type="term" value="P:fatty acid metabolic process"/>
    <property type="evidence" value="ECO:0007669"/>
    <property type="project" value="TreeGrafter"/>
</dbReference>
<evidence type="ECO:0000259" key="1">
    <source>
        <dbReference type="Pfam" id="PF08840"/>
    </source>
</evidence>
<name>A0A3M9MC90_9MICO</name>
<dbReference type="Proteomes" id="UP000271678">
    <property type="component" value="Unassembled WGS sequence"/>
</dbReference>
<proteinExistence type="predicted"/>
<protein>
    <submittedName>
        <fullName evidence="2">Acyl-CoA thioesterase</fullName>
    </submittedName>
</protein>